<dbReference type="EMBL" id="CM042891">
    <property type="protein sequence ID" value="KAI4302539.1"/>
    <property type="molecule type" value="Genomic_DNA"/>
</dbReference>
<sequence>MEVLSSSLKVQTGEAGFPMRCLGIPLLSKHLSATNCIPLVDAITNKVTNWTSRRLSYADRIQPVSAVLFALQN</sequence>
<proteinExistence type="predicted"/>
<organism evidence="1 2">
    <name type="scientific">Melastoma candidum</name>
    <dbReference type="NCBI Taxonomy" id="119954"/>
    <lineage>
        <taxon>Eukaryota</taxon>
        <taxon>Viridiplantae</taxon>
        <taxon>Streptophyta</taxon>
        <taxon>Embryophyta</taxon>
        <taxon>Tracheophyta</taxon>
        <taxon>Spermatophyta</taxon>
        <taxon>Magnoliopsida</taxon>
        <taxon>eudicotyledons</taxon>
        <taxon>Gunneridae</taxon>
        <taxon>Pentapetalae</taxon>
        <taxon>rosids</taxon>
        <taxon>malvids</taxon>
        <taxon>Myrtales</taxon>
        <taxon>Melastomataceae</taxon>
        <taxon>Melastomatoideae</taxon>
        <taxon>Melastomateae</taxon>
        <taxon>Melastoma</taxon>
    </lineage>
</organism>
<protein>
    <submittedName>
        <fullName evidence="1">Uncharacterized protein</fullName>
    </submittedName>
</protein>
<name>A0ACB9KYC7_9MYRT</name>
<evidence type="ECO:0000313" key="2">
    <source>
        <dbReference type="Proteomes" id="UP001057402"/>
    </source>
</evidence>
<gene>
    <name evidence="1" type="ORF">MLD38_038270</name>
</gene>
<accession>A0ACB9KYC7</accession>
<reference evidence="2" key="1">
    <citation type="journal article" date="2023" name="Front. Plant Sci.">
        <title>Chromosomal-level genome assembly of Melastoma candidum provides insights into trichome evolution.</title>
        <authorList>
            <person name="Zhong Y."/>
            <person name="Wu W."/>
            <person name="Sun C."/>
            <person name="Zou P."/>
            <person name="Liu Y."/>
            <person name="Dai S."/>
            <person name="Zhou R."/>
        </authorList>
    </citation>
    <scope>NUCLEOTIDE SEQUENCE [LARGE SCALE GENOMIC DNA]</scope>
</reference>
<dbReference type="Proteomes" id="UP001057402">
    <property type="component" value="Chromosome 12"/>
</dbReference>
<evidence type="ECO:0000313" key="1">
    <source>
        <dbReference type="EMBL" id="KAI4302539.1"/>
    </source>
</evidence>
<keyword evidence="2" id="KW-1185">Reference proteome</keyword>
<comment type="caution">
    <text evidence="1">The sequence shown here is derived from an EMBL/GenBank/DDBJ whole genome shotgun (WGS) entry which is preliminary data.</text>
</comment>